<accession>A0A4R5ERV4</accession>
<evidence type="ECO:0000313" key="2">
    <source>
        <dbReference type="EMBL" id="TDE37488.1"/>
    </source>
</evidence>
<evidence type="ECO:0000313" key="3">
    <source>
        <dbReference type="Proteomes" id="UP000294662"/>
    </source>
</evidence>
<keyword evidence="3" id="KW-1185">Reference proteome</keyword>
<feature type="chain" id="PRO_5020209756" description="Outer membrane protein beta-barrel domain-containing protein" evidence="1">
    <location>
        <begin position="40"/>
        <end position="270"/>
    </location>
</feature>
<comment type="caution">
    <text evidence="2">The sequence shown here is derived from an EMBL/GenBank/DDBJ whole genome shotgun (WGS) entry which is preliminary data.</text>
</comment>
<evidence type="ECO:0000256" key="1">
    <source>
        <dbReference type="SAM" id="SignalP"/>
    </source>
</evidence>
<evidence type="ECO:0008006" key="4">
    <source>
        <dbReference type="Google" id="ProtNLM"/>
    </source>
</evidence>
<dbReference type="AlphaFoldDB" id="A0A4R5ERV4"/>
<dbReference type="OrthoDB" id="7851054at2"/>
<proteinExistence type="predicted"/>
<sequence length="270" mass="28421">MPQTRPPFDARPAPNRTTLRSLLGGLAIAVGMAVPAAQAQSLELPYFDEGEPKNLTLLGIPSATVAPHGMGFGSLGLTSKRGGVLNEWDGSLAFGLGLGDAETGLGVQLTANITSLTGAFGDSGYFEAKISRRISSGETPLYLGAQVEGLGTWGDASNVPESGRIMATWFPDLSVGGDIFPLMLTLGYGTHLRNAKTDPGVFAGAGIGVNRNLGLSAAWTGETLDLGTSWKFDDIDWMTVSAEINDATDRLGQRRVSITFNLFNPNLFRS</sequence>
<keyword evidence="1" id="KW-0732">Signal</keyword>
<reference evidence="2 3" key="1">
    <citation type="submission" date="2019-03" db="EMBL/GenBank/DDBJ databases">
        <authorList>
            <person name="Zhang S."/>
        </authorList>
    </citation>
    <scope>NUCLEOTIDE SEQUENCE [LARGE SCALE GENOMIC DNA]</scope>
    <source>
        <strain evidence="2 3">S4J41</strain>
    </source>
</reference>
<organism evidence="2 3">
    <name type="scientific">Antarcticimicrobium sediminis</name>
    <dbReference type="NCBI Taxonomy" id="2546227"/>
    <lineage>
        <taxon>Bacteria</taxon>
        <taxon>Pseudomonadati</taxon>
        <taxon>Pseudomonadota</taxon>
        <taxon>Alphaproteobacteria</taxon>
        <taxon>Rhodobacterales</taxon>
        <taxon>Paracoccaceae</taxon>
        <taxon>Antarcticimicrobium</taxon>
    </lineage>
</organism>
<gene>
    <name evidence="2" type="ORF">E1B25_12260</name>
</gene>
<protein>
    <recommendedName>
        <fullName evidence="4">Outer membrane protein beta-barrel domain-containing protein</fullName>
    </recommendedName>
</protein>
<dbReference type="RefSeq" id="WP_132829642.1">
    <property type="nucleotide sequence ID" value="NZ_SMFP01000007.1"/>
</dbReference>
<dbReference type="EMBL" id="SMFP01000007">
    <property type="protein sequence ID" value="TDE37488.1"/>
    <property type="molecule type" value="Genomic_DNA"/>
</dbReference>
<dbReference type="Proteomes" id="UP000294662">
    <property type="component" value="Unassembled WGS sequence"/>
</dbReference>
<name>A0A4R5ERV4_9RHOB</name>
<feature type="signal peptide" evidence="1">
    <location>
        <begin position="1"/>
        <end position="39"/>
    </location>
</feature>